<evidence type="ECO:0000313" key="2">
    <source>
        <dbReference type="EMBL" id="HJD96325.1"/>
    </source>
</evidence>
<reference evidence="2" key="2">
    <citation type="submission" date="2021-09" db="EMBL/GenBank/DDBJ databases">
        <authorList>
            <person name="Gilroy R."/>
        </authorList>
    </citation>
    <scope>NUCLEOTIDE SEQUENCE</scope>
    <source>
        <strain evidence="2">ChiGjej2B2-19336</strain>
    </source>
</reference>
<accession>A0A921AUV3</accession>
<comment type="caution">
    <text evidence="2">The sequence shown here is derived from an EMBL/GenBank/DDBJ whole genome shotgun (WGS) entry which is preliminary data.</text>
</comment>
<dbReference type="GO" id="GO:0030254">
    <property type="term" value="P:protein secretion by the type III secretion system"/>
    <property type="evidence" value="ECO:0007669"/>
    <property type="project" value="InterPro"/>
</dbReference>
<dbReference type="InterPro" id="IPR010261">
    <property type="entry name" value="Tir_chaperone"/>
</dbReference>
<keyword evidence="1" id="KW-0175">Coiled coil</keyword>
<dbReference type="CDD" id="cd16364">
    <property type="entry name" value="T3SC_I-like"/>
    <property type="match status" value="1"/>
</dbReference>
<dbReference type="Proteomes" id="UP000698963">
    <property type="component" value="Unassembled WGS sequence"/>
</dbReference>
<dbReference type="AlphaFoldDB" id="A0A921AUV3"/>
<gene>
    <name evidence="2" type="ORF">K8W16_01590</name>
</gene>
<evidence type="ECO:0000313" key="3">
    <source>
        <dbReference type="Proteomes" id="UP000698963"/>
    </source>
</evidence>
<dbReference type="Gene3D" id="3.30.1460.10">
    <property type="match status" value="1"/>
</dbReference>
<proteinExistence type="predicted"/>
<dbReference type="EMBL" id="DYZA01000029">
    <property type="protein sequence ID" value="HJD96325.1"/>
    <property type="molecule type" value="Genomic_DNA"/>
</dbReference>
<sequence>MSQYVPYLEALNRETGLDIQLSASGGAQLMLEGRGMLLQWLEAQAMFIVYIELGTLSGWRDEEVLRQLLSANFLLLQTEGGALSYHPAANMVGMNYAISVYGLTAEDFVRRLDAVILLAEQWQERLRRMEAEQEKLAVRAVEGGEETPSDADPYVSMQMLRI</sequence>
<evidence type="ECO:0000256" key="1">
    <source>
        <dbReference type="SAM" id="Coils"/>
    </source>
</evidence>
<reference evidence="2" key="1">
    <citation type="journal article" date="2021" name="PeerJ">
        <title>Extensive microbial diversity within the chicken gut microbiome revealed by metagenomics and culture.</title>
        <authorList>
            <person name="Gilroy R."/>
            <person name="Ravi A."/>
            <person name="Getino M."/>
            <person name="Pursley I."/>
            <person name="Horton D.L."/>
            <person name="Alikhan N.F."/>
            <person name="Baker D."/>
            <person name="Gharbi K."/>
            <person name="Hall N."/>
            <person name="Watson M."/>
            <person name="Adriaenssens E.M."/>
            <person name="Foster-Nyarko E."/>
            <person name="Jarju S."/>
            <person name="Secka A."/>
            <person name="Antonio M."/>
            <person name="Oren A."/>
            <person name="Chaudhuri R.R."/>
            <person name="La Ragione R."/>
            <person name="Hildebrand F."/>
            <person name="Pallen M.J."/>
        </authorList>
    </citation>
    <scope>NUCLEOTIDE SEQUENCE</scope>
    <source>
        <strain evidence="2">ChiGjej2B2-19336</strain>
    </source>
</reference>
<dbReference type="Pfam" id="PF05932">
    <property type="entry name" value="CesT"/>
    <property type="match status" value="1"/>
</dbReference>
<organism evidence="2 3">
    <name type="scientific">Mailhella massiliensis</name>
    <dbReference type="NCBI Taxonomy" id="1903261"/>
    <lineage>
        <taxon>Bacteria</taxon>
        <taxon>Pseudomonadati</taxon>
        <taxon>Thermodesulfobacteriota</taxon>
        <taxon>Desulfovibrionia</taxon>
        <taxon>Desulfovibrionales</taxon>
        <taxon>Desulfovibrionaceae</taxon>
        <taxon>Mailhella</taxon>
    </lineage>
</organism>
<protein>
    <submittedName>
        <fullName evidence="2">Type III secretion system chaperone</fullName>
    </submittedName>
</protein>
<dbReference type="RefSeq" id="WP_304120561.1">
    <property type="nucleotide sequence ID" value="NZ_DYZA01000029.1"/>
</dbReference>
<dbReference type="SUPFAM" id="SSF69635">
    <property type="entry name" value="Type III secretory system chaperone-like"/>
    <property type="match status" value="1"/>
</dbReference>
<name>A0A921AUV3_9BACT</name>
<feature type="coiled-coil region" evidence="1">
    <location>
        <begin position="112"/>
        <end position="139"/>
    </location>
</feature>